<dbReference type="Pfam" id="PF02423">
    <property type="entry name" value="OCD_Mu_crystall"/>
    <property type="match status" value="1"/>
</dbReference>
<evidence type="ECO:0000313" key="2">
    <source>
        <dbReference type="Proteomes" id="UP000316425"/>
    </source>
</evidence>
<name>A0A556PQT5_9BACI</name>
<dbReference type="InterPro" id="IPR003462">
    <property type="entry name" value="ODC_Mu_crystall"/>
</dbReference>
<sequence>MLYLNQQTIESSITMEEMIDAMEEAYRVYADKKYQMPTRMQVQHDSNTMILMPCITDKAIATKLLTSFPENKDKPVIQGLVILNDSQNGEVLAIMDGNFITGFRTGALGGAAVRRLAKPNAERLAVIGAGVQGFYQTLAACAAHPFKEIYISNRTYEKLEPLIERLHERLPDDIVIYPCHSAEEAIQHADVVITATSSHDPVLPDKQELLKGKLIIGIGSFQPTMREFPQQLYALCDHFFVDSEDAMKESGDVIQAIESNWYVKEDIQQFSDVIQINSFDAEEYWRNHPEGSVVFKSTGMGLFDVAAANVIHDKVMLSEVGTKLE</sequence>
<dbReference type="PANTHER" id="PTHR13812">
    <property type="entry name" value="KETIMINE REDUCTASE MU-CRYSTALLIN"/>
    <property type="match status" value="1"/>
</dbReference>
<dbReference type="SUPFAM" id="SSF51735">
    <property type="entry name" value="NAD(P)-binding Rossmann-fold domains"/>
    <property type="match status" value="1"/>
</dbReference>
<dbReference type="EMBL" id="VMHE01000003">
    <property type="protein sequence ID" value="TSJ66748.1"/>
    <property type="molecule type" value="Genomic_DNA"/>
</dbReference>
<dbReference type="Proteomes" id="UP000316425">
    <property type="component" value="Unassembled WGS sequence"/>
</dbReference>
<dbReference type="PANTHER" id="PTHR13812:SF19">
    <property type="entry name" value="KETIMINE REDUCTASE MU-CRYSTALLIN"/>
    <property type="match status" value="1"/>
</dbReference>
<dbReference type="InterPro" id="IPR036291">
    <property type="entry name" value="NAD(P)-bd_dom_sf"/>
</dbReference>
<dbReference type="Gene3D" id="3.30.1780.10">
    <property type="entry name" value="ornithine cyclodeaminase, domain 1"/>
    <property type="match status" value="1"/>
</dbReference>
<keyword evidence="2" id="KW-1185">Reference proteome</keyword>
<accession>A0A556PQT5</accession>
<dbReference type="GO" id="GO:0005737">
    <property type="term" value="C:cytoplasm"/>
    <property type="evidence" value="ECO:0007669"/>
    <property type="project" value="TreeGrafter"/>
</dbReference>
<protein>
    <submittedName>
        <fullName evidence="1">Ornithine cyclodeaminase family protein</fullName>
    </submittedName>
</protein>
<gene>
    <name evidence="1" type="ORF">FPQ13_03385</name>
</gene>
<organism evidence="1 2">
    <name type="scientific">Allobacillus salarius</name>
    <dbReference type="NCBI Taxonomy" id="1955272"/>
    <lineage>
        <taxon>Bacteria</taxon>
        <taxon>Bacillati</taxon>
        <taxon>Bacillota</taxon>
        <taxon>Bacilli</taxon>
        <taxon>Bacillales</taxon>
        <taxon>Bacillaceae</taxon>
        <taxon>Allobacillus</taxon>
    </lineage>
</organism>
<proteinExistence type="predicted"/>
<dbReference type="InterPro" id="IPR023401">
    <property type="entry name" value="ODC_N"/>
</dbReference>
<comment type="caution">
    <text evidence="1">The sequence shown here is derived from an EMBL/GenBank/DDBJ whole genome shotgun (WGS) entry which is preliminary data.</text>
</comment>
<dbReference type="Gene3D" id="3.40.50.720">
    <property type="entry name" value="NAD(P)-binding Rossmann-like Domain"/>
    <property type="match status" value="1"/>
</dbReference>
<evidence type="ECO:0000313" key="1">
    <source>
        <dbReference type="EMBL" id="TSJ66748.1"/>
    </source>
</evidence>
<reference evidence="1 2" key="1">
    <citation type="submission" date="2019-07" db="EMBL/GenBank/DDBJ databases">
        <title>Allobacillus sp. nov. SKP isolated from shrimp paste of Euphausiacea.</title>
        <authorList>
            <person name="Kanchanasin P."/>
            <person name="Tanasupawat S."/>
            <person name="Shi W."/>
            <person name="Wu L."/>
            <person name="Ma J."/>
        </authorList>
    </citation>
    <scope>NUCLEOTIDE SEQUENCE [LARGE SCALE GENOMIC DNA]</scope>
    <source>
        <strain evidence="1 2">SKP4-8</strain>
    </source>
</reference>
<dbReference type="OrthoDB" id="9792005at2"/>
<dbReference type="RefSeq" id="WP_144087912.1">
    <property type="nucleotide sequence ID" value="NZ_VMHE01000003.1"/>
</dbReference>
<dbReference type="AlphaFoldDB" id="A0A556PQT5"/>
<dbReference type="PIRSF" id="PIRSF001439">
    <property type="entry name" value="CryM"/>
    <property type="match status" value="1"/>
</dbReference>